<comment type="similarity">
    <text evidence="2">Belongs to the pseudouridine synthase RluA family.</text>
</comment>
<accession>A0A3D8I3E2</accession>
<sequence length="248" mass="28379">MSKDKAYKILAKKHTLSHKQAKALIDKGLVHIGGKKLTLARAYIPSDSHFEILEIRTPQVLFCNDEILAVDKPAFIESYDLCTFYEGWNLLHRLDRETSGVILLIKEKSAFAKKCKEAFKEQKVQKEYRAIVHGRIVDSISIEKPISTIRRGFAKSYIDKNGLYAYTQLNPLAIVGKKTLVQVYITTGRTHQIRVHCQSLKHPIYGDRIYGIQDSAPRLMLHAHKIALLGYEFVSPIPKELQLEHWAQ</sequence>
<evidence type="ECO:0000313" key="8">
    <source>
        <dbReference type="Proteomes" id="UP000256599"/>
    </source>
</evidence>
<dbReference type="GO" id="GO:0140098">
    <property type="term" value="F:catalytic activity, acting on RNA"/>
    <property type="evidence" value="ECO:0007669"/>
    <property type="project" value="UniProtKB-ARBA"/>
</dbReference>
<dbReference type="SUPFAM" id="SSF55120">
    <property type="entry name" value="Pseudouridine synthase"/>
    <property type="match status" value="1"/>
</dbReference>
<dbReference type="InterPro" id="IPR006145">
    <property type="entry name" value="PsdUridine_synth_RsuA/RluA"/>
</dbReference>
<dbReference type="GO" id="GO:0003723">
    <property type="term" value="F:RNA binding"/>
    <property type="evidence" value="ECO:0007669"/>
    <property type="project" value="UniProtKB-KW"/>
</dbReference>
<comment type="catalytic activity">
    <reaction evidence="1">
        <text>a uridine in RNA = a pseudouridine in RNA</text>
        <dbReference type="Rhea" id="RHEA:48348"/>
        <dbReference type="Rhea" id="RHEA-COMP:12068"/>
        <dbReference type="Rhea" id="RHEA-COMP:12069"/>
        <dbReference type="ChEBI" id="CHEBI:65314"/>
        <dbReference type="ChEBI" id="CHEBI:65315"/>
    </reaction>
</comment>
<evidence type="ECO:0000256" key="1">
    <source>
        <dbReference type="ARBA" id="ARBA00000073"/>
    </source>
</evidence>
<evidence type="ECO:0000256" key="2">
    <source>
        <dbReference type="ARBA" id="ARBA00010876"/>
    </source>
</evidence>
<dbReference type="CDD" id="cd02869">
    <property type="entry name" value="PseudoU_synth_RluA_like"/>
    <property type="match status" value="1"/>
</dbReference>
<dbReference type="PROSITE" id="PS50889">
    <property type="entry name" value="S4"/>
    <property type="match status" value="1"/>
</dbReference>
<dbReference type="GO" id="GO:0000455">
    <property type="term" value="P:enzyme-directed rRNA pseudouridine synthesis"/>
    <property type="evidence" value="ECO:0007669"/>
    <property type="project" value="TreeGrafter"/>
</dbReference>
<dbReference type="PANTHER" id="PTHR21600:SF44">
    <property type="entry name" value="RIBOSOMAL LARGE SUBUNIT PSEUDOURIDINE SYNTHASE D"/>
    <property type="match status" value="1"/>
</dbReference>
<dbReference type="PANTHER" id="PTHR21600">
    <property type="entry name" value="MITOCHONDRIAL RNA PSEUDOURIDINE SYNTHASE"/>
    <property type="match status" value="1"/>
</dbReference>
<protein>
    <recommendedName>
        <fullName evidence="3">RNA pseudouridylate synthase</fullName>
    </recommendedName>
    <alternativeName>
        <fullName evidence="4">RNA-uridine isomerase</fullName>
    </alternativeName>
</protein>
<organism evidence="7 8">
    <name type="scientific">Helicobacter marmotae</name>
    <dbReference type="NCBI Taxonomy" id="152490"/>
    <lineage>
        <taxon>Bacteria</taxon>
        <taxon>Pseudomonadati</taxon>
        <taxon>Campylobacterota</taxon>
        <taxon>Epsilonproteobacteria</taxon>
        <taxon>Campylobacterales</taxon>
        <taxon>Helicobacteraceae</taxon>
        <taxon>Helicobacter</taxon>
    </lineage>
</organism>
<dbReference type="OrthoDB" id="128480at2"/>
<dbReference type="AlphaFoldDB" id="A0A3D8I3E2"/>
<dbReference type="InterPro" id="IPR050188">
    <property type="entry name" value="RluA_PseudoU_synthase"/>
</dbReference>
<gene>
    <name evidence="7" type="ORF">CQA63_06265</name>
</gene>
<dbReference type="GO" id="GO:0009982">
    <property type="term" value="F:pseudouridine synthase activity"/>
    <property type="evidence" value="ECO:0007669"/>
    <property type="project" value="InterPro"/>
</dbReference>
<proteinExistence type="inferred from homology"/>
<name>A0A3D8I3E2_9HELI</name>
<dbReference type="EMBL" id="NXLR01000011">
    <property type="protein sequence ID" value="RDU59506.1"/>
    <property type="molecule type" value="Genomic_DNA"/>
</dbReference>
<dbReference type="Pfam" id="PF00849">
    <property type="entry name" value="PseudoU_synth_2"/>
    <property type="match status" value="1"/>
</dbReference>
<keyword evidence="8" id="KW-1185">Reference proteome</keyword>
<dbReference type="InterPro" id="IPR020103">
    <property type="entry name" value="PsdUridine_synth_cat_dom_sf"/>
</dbReference>
<reference evidence="7 8" key="1">
    <citation type="submission" date="2018-04" db="EMBL/GenBank/DDBJ databases">
        <title>Novel Campyloabacter and Helicobacter Species and Strains.</title>
        <authorList>
            <person name="Mannion A.J."/>
            <person name="Shen Z."/>
            <person name="Fox J.G."/>
        </authorList>
    </citation>
    <scope>NUCLEOTIDE SEQUENCE [LARGE SCALE GENOMIC DNA]</scope>
    <source>
        <strain evidence="7 8">MIT 98-6070</strain>
    </source>
</reference>
<evidence type="ECO:0000259" key="6">
    <source>
        <dbReference type="Pfam" id="PF00849"/>
    </source>
</evidence>
<evidence type="ECO:0000313" key="7">
    <source>
        <dbReference type="EMBL" id="RDU59506.1"/>
    </source>
</evidence>
<feature type="domain" description="Pseudouridine synthase RsuA/RluA-like" evidence="6">
    <location>
        <begin position="87"/>
        <end position="199"/>
    </location>
</feature>
<evidence type="ECO:0000256" key="3">
    <source>
        <dbReference type="ARBA" id="ARBA00031870"/>
    </source>
</evidence>
<dbReference type="Proteomes" id="UP000256599">
    <property type="component" value="Unassembled WGS sequence"/>
</dbReference>
<evidence type="ECO:0000256" key="5">
    <source>
        <dbReference type="PROSITE-ProRule" id="PRU00182"/>
    </source>
</evidence>
<dbReference type="Gene3D" id="3.30.2350.10">
    <property type="entry name" value="Pseudouridine synthase"/>
    <property type="match status" value="1"/>
</dbReference>
<evidence type="ECO:0000256" key="4">
    <source>
        <dbReference type="ARBA" id="ARBA00033164"/>
    </source>
</evidence>
<keyword evidence="5" id="KW-0694">RNA-binding</keyword>
<dbReference type="RefSeq" id="WP_104699787.1">
    <property type="nucleotide sequence ID" value="NZ_FZPP01000014.1"/>
</dbReference>
<comment type="caution">
    <text evidence="7">The sequence shown here is derived from an EMBL/GenBank/DDBJ whole genome shotgun (WGS) entry which is preliminary data.</text>
</comment>